<dbReference type="GO" id="GO:0044218">
    <property type="term" value="C:other organism cell membrane"/>
    <property type="evidence" value="ECO:0007669"/>
    <property type="project" value="UniProtKB-KW"/>
</dbReference>
<evidence type="ECO:0000256" key="7">
    <source>
        <dbReference type="ARBA" id="ARBA00022699"/>
    </source>
</evidence>
<dbReference type="PANTHER" id="PTHR20923:SF1">
    <property type="entry name" value="G PATCH DOMAIN AND ANKYRIN REPEAT-CONTAINING PROTEIN 1"/>
    <property type="match status" value="1"/>
</dbReference>
<evidence type="ECO:0000259" key="11">
    <source>
        <dbReference type="PROSITE" id="PS50174"/>
    </source>
</evidence>
<dbReference type="EMBL" id="JAFNEN010000102">
    <property type="protein sequence ID" value="KAG8194580.1"/>
    <property type="molecule type" value="Genomic_DNA"/>
</dbReference>
<evidence type="ECO:0000313" key="13">
    <source>
        <dbReference type="Proteomes" id="UP000827092"/>
    </source>
</evidence>
<reference evidence="12 13" key="1">
    <citation type="journal article" date="2022" name="Nat. Ecol. Evol.">
        <title>A masculinizing supergene underlies an exaggerated male reproductive morph in a spider.</title>
        <authorList>
            <person name="Hendrickx F."/>
            <person name="De Corte Z."/>
            <person name="Sonet G."/>
            <person name="Van Belleghem S.M."/>
            <person name="Kostlbacher S."/>
            <person name="Vangestel C."/>
        </authorList>
    </citation>
    <scope>NUCLEOTIDE SEQUENCE [LARGE SCALE GENOMIC DNA]</scope>
    <source>
        <strain evidence="12">W744_W776</strain>
    </source>
</reference>
<evidence type="ECO:0000256" key="4">
    <source>
        <dbReference type="ARBA" id="ARBA00022525"/>
    </source>
</evidence>
<evidence type="ECO:0000256" key="3">
    <source>
        <dbReference type="ARBA" id="ARBA00022483"/>
    </source>
</evidence>
<dbReference type="PROSITE" id="PS50297">
    <property type="entry name" value="ANK_REP_REGION"/>
    <property type="match status" value="1"/>
</dbReference>
<dbReference type="GO" id="GO:0005576">
    <property type="term" value="C:extracellular region"/>
    <property type="evidence" value="ECO:0007669"/>
    <property type="project" value="UniProtKB-SubCell"/>
</dbReference>
<dbReference type="SMART" id="SM00248">
    <property type="entry name" value="ANK"/>
    <property type="match status" value="2"/>
</dbReference>
<dbReference type="GO" id="GO:0006887">
    <property type="term" value="P:exocytosis"/>
    <property type="evidence" value="ECO:0007669"/>
    <property type="project" value="UniProtKB-KW"/>
</dbReference>
<dbReference type="GO" id="GO:0044231">
    <property type="term" value="C:host cell presynaptic membrane"/>
    <property type="evidence" value="ECO:0007669"/>
    <property type="project" value="UniProtKB-KW"/>
</dbReference>
<keyword evidence="10" id="KW-0040">ANK repeat</keyword>
<evidence type="ECO:0000256" key="1">
    <source>
        <dbReference type="ARBA" id="ARBA00004175"/>
    </source>
</evidence>
<name>A0AAV6VCT1_9ARAC</name>
<keyword evidence="9" id="KW-1053">Target membrane</keyword>
<keyword evidence="13" id="KW-1185">Reference proteome</keyword>
<keyword evidence="5" id="KW-1052">Target cell membrane</keyword>
<evidence type="ECO:0000313" key="12">
    <source>
        <dbReference type="EMBL" id="KAG8194580.1"/>
    </source>
</evidence>
<evidence type="ECO:0000256" key="10">
    <source>
        <dbReference type="PROSITE-ProRule" id="PRU00023"/>
    </source>
</evidence>
<dbReference type="GO" id="GO:0003676">
    <property type="term" value="F:nucleic acid binding"/>
    <property type="evidence" value="ECO:0007669"/>
    <property type="project" value="InterPro"/>
</dbReference>
<keyword evidence="7" id="KW-0528">Neurotoxin</keyword>
<evidence type="ECO:0000256" key="6">
    <source>
        <dbReference type="ARBA" id="ARBA00022656"/>
    </source>
</evidence>
<dbReference type="InterPro" id="IPR039146">
    <property type="entry name" value="GPANK1"/>
</dbReference>
<keyword evidence="3" id="KW-0268">Exocytosis</keyword>
<dbReference type="InterPro" id="IPR002110">
    <property type="entry name" value="Ankyrin_rpt"/>
</dbReference>
<dbReference type="SUPFAM" id="SSF48403">
    <property type="entry name" value="Ankyrin repeat"/>
    <property type="match status" value="1"/>
</dbReference>
<dbReference type="PANTHER" id="PTHR20923">
    <property type="entry name" value="BAT4 PROTEIN-RELATED"/>
    <property type="match status" value="1"/>
</dbReference>
<dbReference type="PROSITE" id="PS50174">
    <property type="entry name" value="G_PATCH"/>
    <property type="match status" value="1"/>
</dbReference>
<dbReference type="Proteomes" id="UP000827092">
    <property type="component" value="Unassembled WGS sequence"/>
</dbReference>
<keyword evidence="8" id="KW-0638">Presynaptic neurotoxin</keyword>
<gene>
    <name evidence="12" type="ORF">JTE90_013318</name>
</gene>
<feature type="repeat" description="ANK" evidence="10">
    <location>
        <begin position="121"/>
        <end position="153"/>
    </location>
</feature>
<keyword evidence="4" id="KW-0964">Secreted</keyword>
<keyword evidence="6" id="KW-0800">Toxin</keyword>
<dbReference type="Gene3D" id="1.25.40.20">
    <property type="entry name" value="Ankyrin repeat-containing domain"/>
    <property type="match status" value="1"/>
</dbReference>
<feature type="domain" description="G-patch" evidence="11">
    <location>
        <begin position="235"/>
        <end position="282"/>
    </location>
</feature>
<dbReference type="InterPro" id="IPR000467">
    <property type="entry name" value="G_patch_dom"/>
</dbReference>
<dbReference type="Pfam" id="PF12796">
    <property type="entry name" value="Ank_2"/>
    <property type="match status" value="1"/>
</dbReference>
<dbReference type="Pfam" id="PF01585">
    <property type="entry name" value="G-patch"/>
    <property type="match status" value="1"/>
</dbReference>
<dbReference type="AlphaFoldDB" id="A0AAV6VCT1"/>
<evidence type="ECO:0000256" key="5">
    <source>
        <dbReference type="ARBA" id="ARBA00022537"/>
    </source>
</evidence>
<protein>
    <recommendedName>
        <fullName evidence="11">G-patch domain-containing protein</fullName>
    </recommendedName>
</protein>
<comment type="caution">
    <text evidence="12">The sequence shown here is derived from an EMBL/GenBank/DDBJ whole genome shotgun (WGS) entry which is preliminary data.</text>
</comment>
<organism evidence="12 13">
    <name type="scientific">Oedothorax gibbosus</name>
    <dbReference type="NCBI Taxonomy" id="931172"/>
    <lineage>
        <taxon>Eukaryota</taxon>
        <taxon>Metazoa</taxon>
        <taxon>Ecdysozoa</taxon>
        <taxon>Arthropoda</taxon>
        <taxon>Chelicerata</taxon>
        <taxon>Arachnida</taxon>
        <taxon>Araneae</taxon>
        <taxon>Araneomorphae</taxon>
        <taxon>Entelegynae</taxon>
        <taxon>Araneoidea</taxon>
        <taxon>Linyphiidae</taxon>
        <taxon>Erigoninae</taxon>
        <taxon>Oedothorax</taxon>
    </lineage>
</organism>
<accession>A0AAV6VCT1</accession>
<dbReference type="GO" id="GO:0090729">
    <property type="term" value="F:toxin activity"/>
    <property type="evidence" value="ECO:0007669"/>
    <property type="project" value="UniProtKB-KW"/>
</dbReference>
<dbReference type="PROSITE" id="PS50088">
    <property type="entry name" value="ANK_REPEAT"/>
    <property type="match status" value="1"/>
</dbReference>
<evidence type="ECO:0000256" key="2">
    <source>
        <dbReference type="ARBA" id="ARBA00004613"/>
    </source>
</evidence>
<evidence type="ECO:0000256" key="8">
    <source>
        <dbReference type="ARBA" id="ARBA00023028"/>
    </source>
</evidence>
<comment type="subcellular location">
    <subcellularLocation>
        <location evidence="2">Secreted</location>
    </subcellularLocation>
    <subcellularLocation>
        <location evidence="1">Target cell membrane</location>
    </subcellularLocation>
</comment>
<dbReference type="SMART" id="SM00443">
    <property type="entry name" value="G_patch"/>
    <property type="match status" value="1"/>
</dbReference>
<dbReference type="InterPro" id="IPR036770">
    <property type="entry name" value="Ankyrin_rpt-contain_sf"/>
</dbReference>
<sequence>MAESLNAAKYQGTLKLIPFISPSNDHETRSICSKTSDSSIHTGLSGEEVSQFYDSVVSTPSNQELKKPSTRKSIKCKKPPPITNVVKLSPDSILRFSQEGNIKQIEKCVSVGHSVDQQDSYGWTPLMCATCEGHTDAVAYLLKQGANPNIKCKSGMRPLDIALKANNNIIVRLLQSGVSSDETASCSTVEQSSEEKYCDSCKVYYKVSTNTHERSIAHLFNTKKTKLSTFYHIPENNKGFQIMLKKGWDKNKGLGPTNAEGRKFPIKTVLKKDRACIGKHKEVAKVTHFSANDKAAVKSQKPLTYRTVREKTLKKWQRKKMEEVSRQKEINFRRQFNCDF</sequence>
<proteinExistence type="predicted"/>
<keyword evidence="9" id="KW-0472">Membrane</keyword>
<evidence type="ECO:0000256" key="9">
    <source>
        <dbReference type="ARBA" id="ARBA00023298"/>
    </source>
</evidence>